<dbReference type="GO" id="GO:0003700">
    <property type="term" value="F:DNA-binding transcription factor activity"/>
    <property type="evidence" value="ECO:0007669"/>
    <property type="project" value="InterPro"/>
</dbReference>
<evidence type="ECO:0000313" key="5">
    <source>
        <dbReference type="Proteomes" id="UP000473887"/>
    </source>
</evidence>
<dbReference type="RefSeq" id="WP_012720914.1">
    <property type="nucleotide sequence ID" value="NZ_AP025140.1"/>
</dbReference>
<sequence length="154" mass="18239">MSYLILREIGMIARCLQTISDVEFREIGLEKGQYMFLVRICENPGINQETLSNMLKVDRTTTAKAIKKLVESDYIIKKNDVEDKRSFKLYPSERSIGIYSFLCREEKFSTDNSLKGFSDEEKEILHNLLERMRKNIEKDWKIIKRGEKRNYLDN</sequence>
<evidence type="ECO:0000256" key="2">
    <source>
        <dbReference type="ARBA" id="ARBA00023125"/>
    </source>
</evidence>
<evidence type="ECO:0000256" key="1">
    <source>
        <dbReference type="ARBA" id="ARBA00023015"/>
    </source>
</evidence>
<proteinExistence type="predicted"/>
<reference evidence="4 5" key="1">
    <citation type="submission" date="2019-02" db="EMBL/GenBank/DDBJ databases">
        <title>Genome sequencing of Clostridium botulinum clinical isolates.</title>
        <authorList>
            <person name="Brunt J."/>
            <person name="Van Vliet A.H.M."/>
            <person name="Stringer S.C."/>
            <person name="Grant K.A."/>
            <person name="Carter A.C."/>
            <person name="Peck M.W."/>
        </authorList>
    </citation>
    <scope>NUCLEOTIDE SEQUENCE [LARGE SCALE GENOMIC DNA]</scope>
    <source>
        <strain evidence="4 5">H142660711</strain>
    </source>
</reference>
<organism evidence="4 5">
    <name type="scientific">Clostridium botulinum</name>
    <dbReference type="NCBI Taxonomy" id="1491"/>
    <lineage>
        <taxon>Bacteria</taxon>
        <taxon>Bacillati</taxon>
        <taxon>Bacillota</taxon>
        <taxon>Clostridia</taxon>
        <taxon>Eubacteriales</taxon>
        <taxon>Clostridiaceae</taxon>
        <taxon>Clostridium</taxon>
    </lineage>
</organism>
<dbReference type="AlphaFoldDB" id="A0A0M0A3E3"/>
<keyword evidence="2" id="KW-0238">DNA-binding</keyword>
<dbReference type="InterPro" id="IPR023187">
    <property type="entry name" value="Tscrpt_reg_MarR-type_CS"/>
</dbReference>
<name>A0A0M0A3E3_CLOBO</name>
<dbReference type="PRINTS" id="PR00598">
    <property type="entry name" value="HTHMARR"/>
</dbReference>
<dbReference type="SMART" id="SM00347">
    <property type="entry name" value="HTH_MARR"/>
    <property type="match status" value="1"/>
</dbReference>
<dbReference type="PANTHER" id="PTHR42756">
    <property type="entry name" value="TRANSCRIPTIONAL REGULATOR, MARR"/>
    <property type="match status" value="1"/>
</dbReference>
<dbReference type="PROSITE" id="PS01117">
    <property type="entry name" value="HTH_MARR_1"/>
    <property type="match status" value="1"/>
</dbReference>
<keyword evidence="3" id="KW-0804">Transcription</keyword>
<dbReference type="InterPro" id="IPR036390">
    <property type="entry name" value="WH_DNA-bd_sf"/>
</dbReference>
<dbReference type="InterPro" id="IPR036388">
    <property type="entry name" value="WH-like_DNA-bd_sf"/>
</dbReference>
<dbReference type="PANTHER" id="PTHR42756:SF2">
    <property type="entry name" value="MARR FAMILY REGULATORY PROTEIN"/>
    <property type="match status" value="1"/>
</dbReference>
<dbReference type="OrthoDB" id="6462103at2"/>
<evidence type="ECO:0000313" key="4">
    <source>
        <dbReference type="EMBL" id="NEZ92233.1"/>
    </source>
</evidence>
<dbReference type="Pfam" id="PF01047">
    <property type="entry name" value="MarR"/>
    <property type="match status" value="1"/>
</dbReference>
<dbReference type="Proteomes" id="UP000473887">
    <property type="component" value="Unassembled WGS sequence"/>
</dbReference>
<protein>
    <submittedName>
        <fullName evidence="4">MarR family transcriptional regulator</fullName>
    </submittedName>
</protein>
<dbReference type="EMBL" id="SGKC01000016">
    <property type="protein sequence ID" value="NEZ92233.1"/>
    <property type="molecule type" value="Genomic_DNA"/>
</dbReference>
<dbReference type="InterPro" id="IPR000835">
    <property type="entry name" value="HTH_MarR-typ"/>
</dbReference>
<accession>A0A0M0A3E3</accession>
<dbReference type="PROSITE" id="PS50995">
    <property type="entry name" value="HTH_MARR_2"/>
    <property type="match status" value="1"/>
</dbReference>
<gene>
    <name evidence="4" type="ORF">EXM69_09840</name>
</gene>
<dbReference type="Gene3D" id="1.10.10.10">
    <property type="entry name" value="Winged helix-like DNA-binding domain superfamily/Winged helix DNA-binding domain"/>
    <property type="match status" value="1"/>
</dbReference>
<dbReference type="GO" id="GO:0003677">
    <property type="term" value="F:DNA binding"/>
    <property type="evidence" value="ECO:0007669"/>
    <property type="project" value="UniProtKB-KW"/>
</dbReference>
<evidence type="ECO:0000256" key="3">
    <source>
        <dbReference type="ARBA" id="ARBA00023163"/>
    </source>
</evidence>
<comment type="caution">
    <text evidence="4">The sequence shown here is derived from an EMBL/GenBank/DDBJ whole genome shotgun (WGS) entry which is preliminary data.</text>
</comment>
<keyword evidence="1" id="KW-0805">Transcription regulation</keyword>
<dbReference type="SUPFAM" id="SSF46785">
    <property type="entry name" value="Winged helix' DNA-binding domain"/>
    <property type="match status" value="1"/>
</dbReference>